<dbReference type="Proteomes" id="UP000262454">
    <property type="component" value="Unassembled WGS sequence"/>
</dbReference>
<organism evidence="1 2">
    <name type="scientific">candidate division WOR-3 bacterium</name>
    <dbReference type="NCBI Taxonomy" id="2052148"/>
    <lineage>
        <taxon>Bacteria</taxon>
        <taxon>Bacteria division WOR-3</taxon>
    </lineage>
</organism>
<sequence length="166" mass="18870">MKKIKKKWGLNLGRFLSLIFIFPLFLFASYSVETDLNVENQEVLLLELSSSKIDLGEIKPDMKEVVKLKGITVKVKSNVKWVLTVEPLDNLVSTDGDVINIERLELRGKKGNFTPLSLANPITIASGDKTGDNGYDVDIDFRMKIRWDDPSGRYNTKLRFTLNSIY</sequence>
<evidence type="ECO:0000313" key="2">
    <source>
        <dbReference type="Proteomes" id="UP000262454"/>
    </source>
</evidence>
<dbReference type="AlphaFoldDB" id="A0A348MJN2"/>
<reference evidence="1 2" key="1">
    <citation type="journal article" date="2018" name="Nat. Biotechnol.">
        <title>A standardized bacterial taxonomy based on genome phylogeny substantially revises the tree of life.</title>
        <authorList>
            <person name="Parks D.H."/>
            <person name="Chuvochina M."/>
            <person name="Waite D.W."/>
            <person name="Rinke C."/>
            <person name="Skarshewski A."/>
            <person name="Chaumeil P.A."/>
            <person name="Hugenholtz P."/>
        </authorList>
    </citation>
    <scope>NUCLEOTIDE SEQUENCE [LARGE SCALE GENOMIC DNA]</scope>
    <source>
        <strain evidence="1">UBA7921</strain>
    </source>
</reference>
<proteinExistence type="predicted"/>
<dbReference type="EMBL" id="DMCX01000014">
    <property type="protein sequence ID" value="HAF07258.1"/>
    <property type="molecule type" value="Genomic_DNA"/>
</dbReference>
<comment type="caution">
    <text evidence="1">The sequence shown here is derived from an EMBL/GenBank/DDBJ whole genome shotgun (WGS) entry which is preliminary data.</text>
</comment>
<evidence type="ECO:0008006" key="3">
    <source>
        <dbReference type="Google" id="ProtNLM"/>
    </source>
</evidence>
<evidence type="ECO:0000313" key="1">
    <source>
        <dbReference type="EMBL" id="HAF07258.1"/>
    </source>
</evidence>
<protein>
    <recommendedName>
        <fullName evidence="3">DUF4402 domain-containing protein</fullName>
    </recommendedName>
</protein>
<name>A0A348MJN2_UNCW3</name>
<accession>A0A348MJN2</accession>
<gene>
    <name evidence="1" type="ORF">DCG82_02495</name>
</gene>